<sequence>MVEKREQVVAAALGVFGRYGYRRTSMDLIAQAARMSRPAVYQHFKNKEEIFRAVGQLIAERVTAAAREAGRAGRPVADRLYGALVVKLDLFAGTIDAEFRAELFSEAADIAQDVVRSFEDGYRDVVEAVLLDCAGELDLLGHALSARDAATLLLDALAGITQAREEPEILHARLRQLVELTVRGLTGNPEKR</sequence>
<proteinExistence type="predicted"/>
<dbReference type="SUPFAM" id="SSF46689">
    <property type="entry name" value="Homeodomain-like"/>
    <property type="match status" value="1"/>
</dbReference>
<keyword evidence="1 2" id="KW-0238">DNA-binding</keyword>
<keyword evidence="5" id="KW-1185">Reference proteome</keyword>
<accession>A0ABP8UML0</accession>
<dbReference type="InterPro" id="IPR001647">
    <property type="entry name" value="HTH_TetR"/>
</dbReference>
<dbReference type="Pfam" id="PF00440">
    <property type="entry name" value="TetR_N"/>
    <property type="match status" value="1"/>
</dbReference>
<feature type="DNA-binding region" description="H-T-H motif" evidence="2">
    <location>
        <begin position="25"/>
        <end position="44"/>
    </location>
</feature>
<protein>
    <submittedName>
        <fullName evidence="4">TetR/AcrR family transcriptional regulator</fullName>
    </submittedName>
</protein>
<dbReference type="Proteomes" id="UP001501442">
    <property type="component" value="Unassembled WGS sequence"/>
</dbReference>
<dbReference type="PANTHER" id="PTHR30055">
    <property type="entry name" value="HTH-TYPE TRANSCRIPTIONAL REGULATOR RUTR"/>
    <property type="match status" value="1"/>
</dbReference>
<dbReference type="PROSITE" id="PS50977">
    <property type="entry name" value="HTH_TETR_2"/>
    <property type="match status" value="1"/>
</dbReference>
<organism evidence="4 5">
    <name type="scientific">Actinoallomurus vinaceus</name>
    <dbReference type="NCBI Taxonomy" id="1080074"/>
    <lineage>
        <taxon>Bacteria</taxon>
        <taxon>Bacillati</taxon>
        <taxon>Actinomycetota</taxon>
        <taxon>Actinomycetes</taxon>
        <taxon>Streptosporangiales</taxon>
        <taxon>Thermomonosporaceae</taxon>
        <taxon>Actinoallomurus</taxon>
    </lineage>
</organism>
<evidence type="ECO:0000256" key="1">
    <source>
        <dbReference type="ARBA" id="ARBA00023125"/>
    </source>
</evidence>
<comment type="caution">
    <text evidence="4">The sequence shown here is derived from an EMBL/GenBank/DDBJ whole genome shotgun (WGS) entry which is preliminary data.</text>
</comment>
<dbReference type="PRINTS" id="PR00455">
    <property type="entry name" value="HTHTETR"/>
</dbReference>
<feature type="domain" description="HTH tetR-type" evidence="3">
    <location>
        <begin position="2"/>
        <end position="62"/>
    </location>
</feature>
<dbReference type="InterPro" id="IPR009057">
    <property type="entry name" value="Homeodomain-like_sf"/>
</dbReference>
<evidence type="ECO:0000256" key="2">
    <source>
        <dbReference type="PROSITE-ProRule" id="PRU00335"/>
    </source>
</evidence>
<reference evidence="5" key="1">
    <citation type="journal article" date="2019" name="Int. J. Syst. Evol. Microbiol.">
        <title>The Global Catalogue of Microorganisms (GCM) 10K type strain sequencing project: providing services to taxonomists for standard genome sequencing and annotation.</title>
        <authorList>
            <consortium name="The Broad Institute Genomics Platform"/>
            <consortium name="The Broad Institute Genome Sequencing Center for Infectious Disease"/>
            <person name="Wu L."/>
            <person name="Ma J."/>
        </authorList>
    </citation>
    <scope>NUCLEOTIDE SEQUENCE [LARGE SCALE GENOMIC DNA]</scope>
    <source>
        <strain evidence="5">JCM 17939</strain>
    </source>
</reference>
<name>A0ABP8UML0_9ACTN</name>
<evidence type="ECO:0000313" key="5">
    <source>
        <dbReference type="Proteomes" id="UP001501442"/>
    </source>
</evidence>
<dbReference type="InterPro" id="IPR050109">
    <property type="entry name" value="HTH-type_TetR-like_transc_reg"/>
</dbReference>
<evidence type="ECO:0000259" key="3">
    <source>
        <dbReference type="PROSITE" id="PS50977"/>
    </source>
</evidence>
<dbReference type="PANTHER" id="PTHR30055:SF146">
    <property type="entry name" value="HTH-TYPE TRANSCRIPTIONAL DUAL REGULATOR CECR"/>
    <property type="match status" value="1"/>
</dbReference>
<evidence type="ECO:0000313" key="4">
    <source>
        <dbReference type="EMBL" id="GAA4634138.1"/>
    </source>
</evidence>
<gene>
    <name evidence="4" type="ORF">GCM10023196_074480</name>
</gene>
<dbReference type="Gene3D" id="1.10.357.10">
    <property type="entry name" value="Tetracycline Repressor, domain 2"/>
    <property type="match status" value="1"/>
</dbReference>
<dbReference type="EMBL" id="BAABHK010000013">
    <property type="protein sequence ID" value="GAA4634138.1"/>
    <property type="molecule type" value="Genomic_DNA"/>
</dbReference>